<gene>
    <name evidence="3" type="ORF">J2S05_001471</name>
</gene>
<reference evidence="3 4" key="1">
    <citation type="submission" date="2023-07" db="EMBL/GenBank/DDBJ databases">
        <title>Genomic Encyclopedia of Type Strains, Phase IV (KMG-IV): sequencing the most valuable type-strain genomes for metagenomic binning, comparative biology and taxonomic classification.</title>
        <authorList>
            <person name="Goeker M."/>
        </authorList>
    </citation>
    <scope>NUCLEOTIDE SEQUENCE [LARGE SCALE GENOMIC DNA]</scope>
    <source>
        <strain evidence="3 4">DSM 19154</strain>
    </source>
</reference>
<accession>A0ABT9YFQ7</accession>
<dbReference type="PANTHER" id="PTHR46797:SF1">
    <property type="entry name" value="METHYLPHOSPHONATE SYNTHASE"/>
    <property type="match status" value="1"/>
</dbReference>
<dbReference type="PANTHER" id="PTHR46797">
    <property type="entry name" value="HTH-TYPE TRANSCRIPTIONAL REGULATOR"/>
    <property type="match status" value="1"/>
</dbReference>
<dbReference type="InterPro" id="IPR050807">
    <property type="entry name" value="TransReg_Diox_bact_type"/>
</dbReference>
<dbReference type="PROSITE" id="PS50943">
    <property type="entry name" value="HTH_CROC1"/>
    <property type="match status" value="1"/>
</dbReference>
<protein>
    <submittedName>
        <fullName evidence="3">Transcriptional regulator with XRE-family HTH domain</fullName>
    </submittedName>
</protein>
<evidence type="ECO:0000256" key="1">
    <source>
        <dbReference type="ARBA" id="ARBA00023125"/>
    </source>
</evidence>
<dbReference type="Gene3D" id="1.10.260.40">
    <property type="entry name" value="lambda repressor-like DNA-binding domains"/>
    <property type="match status" value="1"/>
</dbReference>
<name>A0ABT9YFQ7_9BACI</name>
<dbReference type="SUPFAM" id="SSF47413">
    <property type="entry name" value="lambda repressor-like DNA-binding domains"/>
    <property type="match status" value="1"/>
</dbReference>
<feature type="domain" description="HTH cro/C1-type" evidence="2">
    <location>
        <begin position="8"/>
        <end position="63"/>
    </location>
</feature>
<keyword evidence="1" id="KW-0238">DNA-binding</keyword>
<dbReference type="InterPro" id="IPR010982">
    <property type="entry name" value="Lambda_DNA-bd_dom_sf"/>
</dbReference>
<dbReference type="Pfam" id="PF13560">
    <property type="entry name" value="HTH_31"/>
    <property type="match status" value="1"/>
</dbReference>
<sequence>MAEFGKYLKAMREQRGLGVNQLATLSGVSSSLISRVENGKRGAPKSSTLDELAKVLKVSQVEFYFMAGHVGVLEYNQEFIPSNIALQNLSDEDKYLLNKENVKHNSNDERDIAKRMEAIRRDLKTPDGLNFSGEPLSEEAIESLLEAMEYAVRQTQRINKKYVPKKYRDNN</sequence>
<dbReference type="Proteomes" id="UP001225034">
    <property type="component" value="Unassembled WGS sequence"/>
</dbReference>
<dbReference type="SMART" id="SM00530">
    <property type="entry name" value="HTH_XRE"/>
    <property type="match status" value="1"/>
</dbReference>
<comment type="caution">
    <text evidence="3">The sequence shown here is derived from an EMBL/GenBank/DDBJ whole genome shotgun (WGS) entry which is preliminary data.</text>
</comment>
<dbReference type="RefSeq" id="WP_306981370.1">
    <property type="nucleotide sequence ID" value="NZ_JAUSUA010000002.1"/>
</dbReference>
<evidence type="ECO:0000313" key="3">
    <source>
        <dbReference type="EMBL" id="MDQ0206672.1"/>
    </source>
</evidence>
<dbReference type="InterPro" id="IPR001387">
    <property type="entry name" value="Cro/C1-type_HTH"/>
</dbReference>
<evidence type="ECO:0000313" key="4">
    <source>
        <dbReference type="Proteomes" id="UP001225034"/>
    </source>
</evidence>
<dbReference type="CDD" id="cd00093">
    <property type="entry name" value="HTH_XRE"/>
    <property type="match status" value="1"/>
</dbReference>
<evidence type="ECO:0000259" key="2">
    <source>
        <dbReference type="PROSITE" id="PS50943"/>
    </source>
</evidence>
<proteinExistence type="predicted"/>
<keyword evidence="4" id="KW-1185">Reference proteome</keyword>
<organism evidence="3 4">
    <name type="scientific">Alkalicoccobacillus murimartini</name>
    <dbReference type="NCBI Taxonomy" id="171685"/>
    <lineage>
        <taxon>Bacteria</taxon>
        <taxon>Bacillati</taxon>
        <taxon>Bacillota</taxon>
        <taxon>Bacilli</taxon>
        <taxon>Bacillales</taxon>
        <taxon>Bacillaceae</taxon>
        <taxon>Alkalicoccobacillus</taxon>
    </lineage>
</organism>
<dbReference type="EMBL" id="JAUSUA010000002">
    <property type="protein sequence ID" value="MDQ0206672.1"/>
    <property type="molecule type" value="Genomic_DNA"/>
</dbReference>